<evidence type="ECO:0000313" key="1">
    <source>
        <dbReference type="EMBL" id="KAI5664529.1"/>
    </source>
</evidence>
<gene>
    <name evidence="1" type="ORF">M9H77_23852</name>
</gene>
<proteinExistence type="predicted"/>
<accession>A0ACC0AWM4</accession>
<name>A0ACC0AWM4_CATRO</name>
<dbReference type="EMBL" id="CM044705">
    <property type="protein sequence ID" value="KAI5664529.1"/>
    <property type="molecule type" value="Genomic_DNA"/>
</dbReference>
<evidence type="ECO:0000313" key="2">
    <source>
        <dbReference type="Proteomes" id="UP001060085"/>
    </source>
</evidence>
<keyword evidence="2" id="KW-1185">Reference proteome</keyword>
<reference evidence="2" key="1">
    <citation type="journal article" date="2023" name="Nat. Plants">
        <title>Single-cell RNA sequencing provides a high-resolution roadmap for understanding the multicellular compartmentation of specialized metabolism.</title>
        <authorList>
            <person name="Sun S."/>
            <person name="Shen X."/>
            <person name="Li Y."/>
            <person name="Li Y."/>
            <person name="Wang S."/>
            <person name="Li R."/>
            <person name="Zhang H."/>
            <person name="Shen G."/>
            <person name="Guo B."/>
            <person name="Wei J."/>
            <person name="Xu J."/>
            <person name="St-Pierre B."/>
            <person name="Chen S."/>
            <person name="Sun C."/>
        </authorList>
    </citation>
    <scope>NUCLEOTIDE SEQUENCE [LARGE SCALE GENOMIC DNA]</scope>
</reference>
<comment type="caution">
    <text evidence="1">The sequence shown here is derived from an EMBL/GenBank/DDBJ whole genome shotgun (WGS) entry which is preliminary data.</text>
</comment>
<sequence length="105" mass="12401">MARKNKEKYVPSEIRNDEKEMKTEDVGKMTAHSAHGRVTYHRRISSFVQDLFSWIQELKTLIQYFDLRLGDLRDDLRRHYSQGCLELKKEEQSKATDWGLIGAID</sequence>
<protein>
    <submittedName>
        <fullName evidence="1">Uncharacterized protein</fullName>
    </submittedName>
</protein>
<organism evidence="1 2">
    <name type="scientific">Catharanthus roseus</name>
    <name type="common">Madagascar periwinkle</name>
    <name type="synonym">Vinca rosea</name>
    <dbReference type="NCBI Taxonomy" id="4058"/>
    <lineage>
        <taxon>Eukaryota</taxon>
        <taxon>Viridiplantae</taxon>
        <taxon>Streptophyta</taxon>
        <taxon>Embryophyta</taxon>
        <taxon>Tracheophyta</taxon>
        <taxon>Spermatophyta</taxon>
        <taxon>Magnoliopsida</taxon>
        <taxon>eudicotyledons</taxon>
        <taxon>Gunneridae</taxon>
        <taxon>Pentapetalae</taxon>
        <taxon>asterids</taxon>
        <taxon>lamiids</taxon>
        <taxon>Gentianales</taxon>
        <taxon>Apocynaceae</taxon>
        <taxon>Rauvolfioideae</taxon>
        <taxon>Vinceae</taxon>
        <taxon>Catharanthinae</taxon>
        <taxon>Catharanthus</taxon>
    </lineage>
</organism>
<dbReference type="Proteomes" id="UP001060085">
    <property type="component" value="Linkage Group LG05"/>
</dbReference>